<organism evidence="1">
    <name type="scientific">marine sediment metagenome</name>
    <dbReference type="NCBI Taxonomy" id="412755"/>
    <lineage>
        <taxon>unclassified sequences</taxon>
        <taxon>metagenomes</taxon>
        <taxon>ecological metagenomes</taxon>
    </lineage>
</organism>
<dbReference type="AlphaFoldDB" id="X1VZ95"/>
<comment type="caution">
    <text evidence="1">The sequence shown here is derived from an EMBL/GenBank/DDBJ whole genome shotgun (WGS) entry which is preliminary data.</text>
</comment>
<dbReference type="EMBL" id="BARW01041787">
    <property type="protein sequence ID" value="GAJ18065.1"/>
    <property type="molecule type" value="Genomic_DNA"/>
</dbReference>
<evidence type="ECO:0000313" key="1">
    <source>
        <dbReference type="EMBL" id="GAJ18065.1"/>
    </source>
</evidence>
<reference evidence="1" key="1">
    <citation type="journal article" date="2014" name="Front. Microbiol.">
        <title>High frequency of phylogenetically diverse reductive dehalogenase-homologous genes in deep subseafloor sedimentary metagenomes.</title>
        <authorList>
            <person name="Kawai M."/>
            <person name="Futagami T."/>
            <person name="Toyoda A."/>
            <person name="Takaki Y."/>
            <person name="Nishi S."/>
            <person name="Hori S."/>
            <person name="Arai W."/>
            <person name="Tsubouchi T."/>
            <person name="Morono Y."/>
            <person name="Uchiyama I."/>
            <person name="Ito T."/>
            <person name="Fujiyama A."/>
            <person name="Inagaki F."/>
            <person name="Takami H."/>
        </authorList>
    </citation>
    <scope>NUCLEOTIDE SEQUENCE</scope>
    <source>
        <strain evidence="1">Expedition CK06-06</strain>
    </source>
</reference>
<feature type="non-terminal residue" evidence="1">
    <location>
        <position position="56"/>
    </location>
</feature>
<accession>X1VZ95</accession>
<protein>
    <submittedName>
        <fullName evidence="1">Uncharacterized protein</fullName>
    </submittedName>
</protein>
<name>X1VZ95_9ZZZZ</name>
<gene>
    <name evidence="1" type="ORF">S12H4_62352</name>
</gene>
<sequence>MNLDELMAQAGISKDDLKAFVSPLIKEAIGEELKGEIQDIVTAEVTPIIQALPDQV</sequence>
<proteinExistence type="predicted"/>